<reference evidence="3" key="1">
    <citation type="submission" date="2016-10" db="EMBL/GenBank/DDBJ databases">
        <authorList>
            <person name="Varghese N."/>
            <person name="Submissions S."/>
        </authorList>
    </citation>
    <scope>NUCLEOTIDE SEQUENCE [LARGE SCALE GENOMIC DNA]</scope>
    <source>
        <strain evidence="3">DSM 4771</strain>
    </source>
</reference>
<keyword evidence="3" id="KW-1185">Reference proteome</keyword>
<protein>
    <submittedName>
        <fullName evidence="2">Uncharacterized protein</fullName>
    </submittedName>
</protein>
<name>A0A1G8TS93_9BACI</name>
<gene>
    <name evidence="2" type="ORF">SAMN04490247_1935</name>
</gene>
<dbReference type="AlphaFoldDB" id="A0A1G8TS93"/>
<organism evidence="2 3">
    <name type="scientific">Salimicrobium halophilum</name>
    <dbReference type="NCBI Taxonomy" id="86666"/>
    <lineage>
        <taxon>Bacteria</taxon>
        <taxon>Bacillati</taxon>
        <taxon>Bacillota</taxon>
        <taxon>Bacilli</taxon>
        <taxon>Bacillales</taxon>
        <taxon>Bacillaceae</taxon>
        <taxon>Salimicrobium</taxon>
    </lineage>
</organism>
<feature type="region of interest" description="Disordered" evidence="1">
    <location>
        <begin position="1"/>
        <end position="37"/>
    </location>
</feature>
<dbReference type="STRING" id="86666.SAMN04490247_1935"/>
<evidence type="ECO:0000256" key="1">
    <source>
        <dbReference type="SAM" id="MobiDB-lite"/>
    </source>
</evidence>
<evidence type="ECO:0000313" key="2">
    <source>
        <dbReference type="EMBL" id="SDJ44303.1"/>
    </source>
</evidence>
<proteinExistence type="predicted"/>
<evidence type="ECO:0000313" key="3">
    <source>
        <dbReference type="Proteomes" id="UP000199225"/>
    </source>
</evidence>
<accession>A0A1G8TS93</accession>
<sequence>MDEKKRRGFDEKRMEPDRLDDAKRKQIQQERLGRGGF</sequence>
<dbReference type="EMBL" id="FNEV01000005">
    <property type="protein sequence ID" value="SDJ44303.1"/>
    <property type="molecule type" value="Genomic_DNA"/>
</dbReference>
<dbReference type="Proteomes" id="UP000199225">
    <property type="component" value="Unassembled WGS sequence"/>
</dbReference>